<evidence type="ECO:0000256" key="5">
    <source>
        <dbReference type="SAM" id="Coils"/>
    </source>
</evidence>
<dbReference type="Pfam" id="PF00015">
    <property type="entry name" value="MCPsignal"/>
    <property type="match status" value="1"/>
</dbReference>
<proteinExistence type="inferred from homology"/>
<keyword evidence="6" id="KW-0472">Membrane</keyword>
<keyword evidence="2" id="KW-0145">Chemotaxis</keyword>
<evidence type="ECO:0000256" key="4">
    <source>
        <dbReference type="PROSITE-ProRule" id="PRU00284"/>
    </source>
</evidence>
<evidence type="ECO:0000256" key="2">
    <source>
        <dbReference type="ARBA" id="ARBA00022500"/>
    </source>
</evidence>
<feature type="transmembrane region" description="Helical" evidence="6">
    <location>
        <begin position="188"/>
        <end position="206"/>
    </location>
</feature>
<dbReference type="FunFam" id="1.10.287.950:FF:000001">
    <property type="entry name" value="Methyl-accepting chemotaxis sensory transducer"/>
    <property type="match status" value="1"/>
</dbReference>
<dbReference type="PROSITE" id="PS50111">
    <property type="entry name" value="CHEMOTAXIS_TRANSDUC_2"/>
    <property type="match status" value="1"/>
</dbReference>
<gene>
    <name evidence="10" type="ORF">BJF91_05430</name>
    <name evidence="9" type="ORF">GGQ71_001446</name>
</gene>
<dbReference type="InterPro" id="IPR003660">
    <property type="entry name" value="HAMP_dom"/>
</dbReference>
<dbReference type="CDD" id="cd06225">
    <property type="entry name" value="HAMP"/>
    <property type="match status" value="1"/>
</dbReference>
<evidence type="ECO:0000259" key="8">
    <source>
        <dbReference type="PROSITE" id="PS50885"/>
    </source>
</evidence>
<dbReference type="InterPro" id="IPR004089">
    <property type="entry name" value="MCPsignal_dom"/>
</dbReference>
<evidence type="ECO:0000256" key="6">
    <source>
        <dbReference type="SAM" id="Phobius"/>
    </source>
</evidence>
<evidence type="ECO:0000313" key="11">
    <source>
        <dbReference type="Proteomes" id="UP000185598"/>
    </source>
</evidence>
<dbReference type="OrthoDB" id="3378718at2"/>
<dbReference type="Proteomes" id="UP000544107">
    <property type="component" value="Unassembled WGS sequence"/>
</dbReference>
<sequence>MRLSLGTLLISLFSAILLVVIVQGYFATNSMRMIAAGSRQIIETRVPSFILMGQINANSSDIRIAQAAYLAAKEPAMKEQFIKDMKDAQASFAEHRKTYEPLIVDKEDRELYDTFSKDWATYEAIWSKVKASADAGRTDEALAMFLSDAFLIYNKAGDDIQKAVDDLAGNVNDEGKANIANIDEASSVLLVALGVAIVVAAAAAVISNRRIIKPIRTMTDNMRDLAGGDTTFTVPYQDRKDEIGGMSAALQVFKDSAVRSRQLEAEAAAAREKAESEKARLQQEAEAAAALKLQQATAGLAAGLKRLAAGDLGFELTEPFSQEFEPLRHDLNTAVMQLGDTIGTVAQSAVAIGAGSREVSHSADDLSKRTEQQAASLEETAAALDEITVNVSNSAKRVQEARSVAREANGSAVQSGKVVAEAIEAMQRIEQSSNQISNIIGVIDEIAFQTNLLALNAGVEAARAGEAGRGFAVVATEVRELAQRSAKAAREIKGLITNSAEEVGNGVTHVRETGNVLKDIEQHIMTINGLMDAIATSAQEQSVGLSEVNTAVNQMDQVTQQNAAMVEETSAASANLASESARLQQLVSGFTLRGNGGSVARRAA</sequence>
<keyword evidence="5" id="KW-0175">Coiled coil</keyword>
<dbReference type="Pfam" id="PF12729">
    <property type="entry name" value="4HB_MCP_1"/>
    <property type="match status" value="1"/>
</dbReference>
<dbReference type="SUPFAM" id="SSF58104">
    <property type="entry name" value="Methyl-accepting chemotaxis protein (MCP) signaling domain"/>
    <property type="match status" value="1"/>
</dbReference>
<evidence type="ECO:0000313" key="12">
    <source>
        <dbReference type="Proteomes" id="UP000544107"/>
    </source>
</evidence>
<comment type="subcellular location">
    <subcellularLocation>
        <location evidence="1">Membrane</location>
    </subcellularLocation>
</comment>
<evidence type="ECO:0000256" key="1">
    <source>
        <dbReference type="ARBA" id="ARBA00004370"/>
    </source>
</evidence>
<dbReference type="GO" id="GO:0006935">
    <property type="term" value="P:chemotaxis"/>
    <property type="evidence" value="ECO:0007669"/>
    <property type="project" value="UniProtKB-KW"/>
</dbReference>
<dbReference type="PANTHER" id="PTHR43531">
    <property type="entry name" value="PROTEIN ICFG"/>
    <property type="match status" value="1"/>
</dbReference>
<feature type="domain" description="HAMP" evidence="8">
    <location>
        <begin position="209"/>
        <end position="262"/>
    </location>
</feature>
<accession>A0A1Q8ZZS4</accession>
<dbReference type="RefSeq" id="WP_075616981.1">
    <property type="nucleotide sequence ID" value="NZ_JACIED010000002.1"/>
</dbReference>
<evidence type="ECO:0000256" key="3">
    <source>
        <dbReference type="ARBA" id="ARBA00029447"/>
    </source>
</evidence>
<dbReference type="SUPFAM" id="SSF158472">
    <property type="entry name" value="HAMP domain-like"/>
    <property type="match status" value="1"/>
</dbReference>
<dbReference type="GO" id="GO:0004888">
    <property type="term" value="F:transmembrane signaling receptor activity"/>
    <property type="evidence" value="ECO:0007669"/>
    <property type="project" value="TreeGrafter"/>
</dbReference>
<evidence type="ECO:0000313" key="10">
    <source>
        <dbReference type="EMBL" id="OLP47801.1"/>
    </source>
</evidence>
<keyword evidence="6" id="KW-0812">Transmembrane</keyword>
<keyword evidence="6" id="KW-1133">Transmembrane helix</keyword>
<dbReference type="PROSITE" id="PS50885">
    <property type="entry name" value="HAMP"/>
    <property type="match status" value="2"/>
</dbReference>
<feature type="coiled-coil region" evidence="5">
    <location>
        <begin position="260"/>
        <end position="294"/>
    </location>
</feature>
<dbReference type="EMBL" id="JACIED010000002">
    <property type="protein sequence ID" value="MBB4007183.1"/>
    <property type="molecule type" value="Genomic_DNA"/>
</dbReference>
<dbReference type="AlphaFoldDB" id="A0A1Q8ZZS4"/>
<dbReference type="SMART" id="SM00283">
    <property type="entry name" value="MA"/>
    <property type="match status" value="1"/>
</dbReference>
<dbReference type="InterPro" id="IPR051310">
    <property type="entry name" value="MCP_chemotaxis"/>
</dbReference>
<dbReference type="EMBL" id="MKIN01000027">
    <property type="protein sequence ID" value="OLP47801.1"/>
    <property type="molecule type" value="Genomic_DNA"/>
</dbReference>
<dbReference type="STRING" id="887144.BJF91_05430"/>
<organism evidence="10 11">
    <name type="scientific">Allorhizobium taibaishanense</name>
    <dbReference type="NCBI Taxonomy" id="887144"/>
    <lineage>
        <taxon>Bacteria</taxon>
        <taxon>Pseudomonadati</taxon>
        <taxon>Pseudomonadota</taxon>
        <taxon>Alphaproteobacteria</taxon>
        <taxon>Hyphomicrobiales</taxon>
        <taxon>Rhizobiaceae</taxon>
        <taxon>Rhizobium/Agrobacterium group</taxon>
        <taxon>Allorhizobium</taxon>
    </lineage>
</organism>
<dbReference type="SMART" id="SM00304">
    <property type="entry name" value="HAMP"/>
    <property type="match status" value="2"/>
</dbReference>
<dbReference type="GO" id="GO:0005886">
    <property type="term" value="C:plasma membrane"/>
    <property type="evidence" value="ECO:0007669"/>
    <property type="project" value="TreeGrafter"/>
</dbReference>
<feature type="domain" description="HAMP" evidence="8">
    <location>
        <begin position="291"/>
        <end position="343"/>
    </location>
</feature>
<dbReference type="Pfam" id="PF00672">
    <property type="entry name" value="HAMP"/>
    <property type="match status" value="1"/>
</dbReference>
<dbReference type="Proteomes" id="UP000185598">
    <property type="component" value="Unassembled WGS sequence"/>
</dbReference>
<dbReference type="CDD" id="cd11386">
    <property type="entry name" value="MCP_signal"/>
    <property type="match status" value="1"/>
</dbReference>
<comment type="caution">
    <text evidence="10">The sequence shown here is derived from an EMBL/GenBank/DDBJ whole genome shotgun (WGS) entry which is preliminary data.</text>
</comment>
<dbReference type="Gene3D" id="6.10.340.10">
    <property type="match status" value="1"/>
</dbReference>
<protein>
    <submittedName>
        <fullName evidence="9 10">Chemotaxis protein</fullName>
    </submittedName>
</protein>
<evidence type="ECO:0000313" key="9">
    <source>
        <dbReference type="EMBL" id="MBB4007183.1"/>
    </source>
</evidence>
<dbReference type="GO" id="GO:0007165">
    <property type="term" value="P:signal transduction"/>
    <property type="evidence" value="ECO:0007669"/>
    <property type="project" value="UniProtKB-KW"/>
</dbReference>
<dbReference type="Gene3D" id="1.10.287.950">
    <property type="entry name" value="Methyl-accepting chemotaxis protein"/>
    <property type="match status" value="1"/>
</dbReference>
<comment type="similarity">
    <text evidence="3">Belongs to the methyl-accepting chemotaxis (MCP) protein family.</text>
</comment>
<dbReference type="InterPro" id="IPR024478">
    <property type="entry name" value="HlyB_4HB_MCP"/>
</dbReference>
<keyword evidence="4" id="KW-0807">Transducer</keyword>
<keyword evidence="11" id="KW-1185">Reference proteome</keyword>
<name>A0A1Q8ZZS4_9HYPH</name>
<evidence type="ECO:0000259" key="7">
    <source>
        <dbReference type="PROSITE" id="PS50111"/>
    </source>
</evidence>
<dbReference type="InterPro" id="IPR047347">
    <property type="entry name" value="YvaQ-like_sensor"/>
</dbReference>
<feature type="domain" description="Methyl-accepting transducer" evidence="7">
    <location>
        <begin position="348"/>
        <end position="577"/>
    </location>
</feature>
<dbReference type="PANTHER" id="PTHR43531:SF11">
    <property type="entry name" value="METHYL-ACCEPTING CHEMOTAXIS PROTEIN 3"/>
    <property type="match status" value="1"/>
</dbReference>
<dbReference type="CDD" id="cd19411">
    <property type="entry name" value="MCP2201-like_sensor"/>
    <property type="match status" value="1"/>
</dbReference>
<reference evidence="10 11" key="1">
    <citation type="submission" date="2016-09" db="EMBL/GenBank/DDBJ databases">
        <title>Rhizobium oryziradicis sp. nov., isolated from the root of rice.</title>
        <authorList>
            <person name="Zhao J."/>
            <person name="Zhang X."/>
        </authorList>
    </citation>
    <scope>NUCLEOTIDE SEQUENCE [LARGE SCALE GENOMIC DNA]</scope>
    <source>
        <strain evidence="10 11">14971</strain>
    </source>
</reference>
<reference evidence="9 12" key="2">
    <citation type="submission" date="2020-08" db="EMBL/GenBank/DDBJ databases">
        <title>Genomic Encyclopedia of Type Strains, Phase IV (KMG-IV): sequencing the most valuable type-strain genomes for metagenomic binning, comparative biology and taxonomic classification.</title>
        <authorList>
            <person name="Goeker M."/>
        </authorList>
    </citation>
    <scope>NUCLEOTIDE SEQUENCE [LARGE SCALE GENOMIC DNA]</scope>
    <source>
        <strain evidence="9 12">DSM 100021</strain>
    </source>
</reference>